<keyword evidence="2" id="KW-0804">Transcription</keyword>
<evidence type="ECO:0000256" key="3">
    <source>
        <dbReference type="ARBA" id="ARBA00023170"/>
    </source>
</evidence>
<dbReference type="AlphaFoldDB" id="A0A183TY67"/>
<evidence type="ECO:0000313" key="7">
    <source>
        <dbReference type="WBParaSite" id="TCNE_0000118601-mRNA-1"/>
    </source>
</evidence>
<keyword evidence="6" id="KW-1185">Reference proteome</keyword>
<protein>
    <submittedName>
        <fullName evidence="7">NR LBD domain-containing protein</fullName>
    </submittedName>
</protein>
<dbReference type="WBParaSite" id="TCNE_0000118601-mRNA-1">
    <property type="protein sequence ID" value="TCNE_0000118601-mRNA-1"/>
    <property type="gene ID" value="TCNE_0000118601"/>
</dbReference>
<keyword evidence="1" id="KW-0805">Transcription regulation</keyword>
<evidence type="ECO:0000256" key="2">
    <source>
        <dbReference type="ARBA" id="ARBA00023163"/>
    </source>
</evidence>
<dbReference type="SUPFAM" id="SSF48508">
    <property type="entry name" value="Nuclear receptor ligand-binding domain"/>
    <property type="match status" value="1"/>
</dbReference>
<sequence>MVYAMHGATEVFSCNSELPYSIEDLRPMNFADFNGPTNVDLMMMFQYLRSLPFFLSLSSSDKKRTFQYFMAIDSMLTTAYLSMTLGRDNHWMVHFNGFYISMKPAPPSGDAPEDAIYLQRFSPEERKKYQLYMPMKLAQYTELCVPFAEINPTFVEYALLKLIALLLRGSYTLRKLALIVIGNQYGFWLSRPNAVDQTSSSYWQRLISSTTAISALGRYRCGG</sequence>
<feature type="domain" description="NR LBD" evidence="4">
    <location>
        <begin position="1"/>
        <end position="223"/>
    </location>
</feature>
<dbReference type="Pfam" id="PF00104">
    <property type="entry name" value="Hormone_recep"/>
    <property type="match status" value="1"/>
</dbReference>
<reference evidence="7" key="1">
    <citation type="submission" date="2016-06" db="UniProtKB">
        <authorList>
            <consortium name="WormBaseParasite"/>
        </authorList>
    </citation>
    <scope>IDENTIFICATION</scope>
</reference>
<dbReference type="Proteomes" id="UP000050794">
    <property type="component" value="Unassembled WGS sequence"/>
</dbReference>
<organism evidence="6 7">
    <name type="scientific">Toxocara canis</name>
    <name type="common">Canine roundworm</name>
    <dbReference type="NCBI Taxonomy" id="6265"/>
    <lineage>
        <taxon>Eukaryota</taxon>
        <taxon>Metazoa</taxon>
        <taxon>Ecdysozoa</taxon>
        <taxon>Nematoda</taxon>
        <taxon>Chromadorea</taxon>
        <taxon>Rhabditida</taxon>
        <taxon>Spirurina</taxon>
        <taxon>Ascaridomorpha</taxon>
        <taxon>Ascaridoidea</taxon>
        <taxon>Toxocaridae</taxon>
        <taxon>Toxocara</taxon>
    </lineage>
</organism>
<keyword evidence="3" id="KW-0675">Receptor</keyword>
<evidence type="ECO:0000256" key="1">
    <source>
        <dbReference type="ARBA" id="ARBA00023015"/>
    </source>
</evidence>
<evidence type="ECO:0000259" key="4">
    <source>
        <dbReference type="PROSITE" id="PS51843"/>
    </source>
</evidence>
<name>A0A183TY67_TOXCA</name>
<dbReference type="EMBL" id="UYWY01000803">
    <property type="protein sequence ID" value="VDM25650.1"/>
    <property type="molecule type" value="Genomic_DNA"/>
</dbReference>
<evidence type="ECO:0000313" key="6">
    <source>
        <dbReference type="Proteomes" id="UP000050794"/>
    </source>
</evidence>
<dbReference type="Gene3D" id="1.10.565.10">
    <property type="entry name" value="Retinoid X Receptor"/>
    <property type="match status" value="1"/>
</dbReference>
<evidence type="ECO:0000313" key="5">
    <source>
        <dbReference type="EMBL" id="VDM25650.1"/>
    </source>
</evidence>
<gene>
    <name evidence="5" type="ORF">TCNE_LOCUS1187</name>
</gene>
<reference evidence="5 6" key="2">
    <citation type="submission" date="2018-11" db="EMBL/GenBank/DDBJ databases">
        <authorList>
            <consortium name="Pathogen Informatics"/>
        </authorList>
    </citation>
    <scope>NUCLEOTIDE SEQUENCE [LARGE SCALE GENOMIC DNA]</scope>
</reference>
<proteinExistence type="predicted"/>
<dbReference type="PROSITE" id="PS51843">
    <property type="entry name" value="NR_LBD"/>
    <property type="match status" value="1"/>
</dbReference>
<dbReference type="InterPro" id="IPR035500">
    <property type="entry name" value="NHR-like_dom_sf"/>
</dbReference>
<accession>A0A183TY67</accession>
<dbReference type="InterPro" id="IPR000536">
    <property type="entry name" value="Nucl_hrmn_rcpt_lig-bd"/>
</dbReference>